<sequence>MRQNIPQHTPSLVGDSVRNVDDTQIPDLTNEPIDHVSSSLVLNKIQPQDTSVDGSYTTVAELNREGALLTDEMDMDQVVNATEKDQDDPDEHRRFLKLLNKKQLEQPSSKSSVSPQRSIDSKSLVTATDPIEDQISISPSQRPRGRQTDPTIRNSYGEFIRDESHRPHLARGQSYQTGTEEERPGRRTARSLDKDSRDYLRSLSRSLSRDPARRRNPQVSTGTDSGENLDNARLYSTNNYSISQADLENAPHIIQTLQEEPEEPSEGVLKDDQGNEEYPDDMEEAAQEARSEEARRL</sequence>
<evidence type="ECO:0000313" key="3">
    <source>
        <dbReference type="Proteomes" id="UP000019375"/>
    </source>
</evidence>
<dbReference type="Proteomes" id="UP000019375">
    <property type="component" value="Unassembled WGS sequence"/>
</dbReference>
<accession>A0A8J2T7U8</accession>
<feature type="compositionally biased region" description="Basic and acidic residues" evidence="1">
    <location>
        <begin position="180"/>
        <end position="200"/>
    </location>
</feature>
<evidence type="ECO:0000256" key="1">
    <source>
        <dbReference type="SAM" id="MobiDB-lite"/>
    </source>
</evidence>
<evidence type="ECO:0000313" key="2">
    <source>
        <dbReference type="EMBL" id="CDF90105.1"/>
    </source>
</evidence>
<name>A0A8J2T7U8_ZYGB2</name>
<keyword evidence="3" id="KW-1185">Reference proteome</keyword>
<feature type="compositionally biased region" description="Acidic residues" evidence="1">
    <location>
        <begin position="274"/>
        <end position="286"/>
    </location>
</feature>
<protein>
    <submittedName>
        <fullName evidence="2">Uncharacterized protein</fullName>
    </submittedName>
</protein>
<dbReference type="AlphaFoldDB" id="A0A8J2T7U8"/>
<feature type="compositionally biased region" description="Basic and acidic residues" evidence="1">
    <location>
        <begin position="287"/>
        <end position="297"/>
    </location>
</feature>
<feature type="compositionally biased region" description="Low complexity" evidence="1">
    <location>
        <begin position="106"/>
        <end position="118"/>
    </location>
</feature>
<dbReference type="OrthoDB" id="4068767at2759"/>
<feature type="region of interest" description="Disordered" evidence="1">
    <location>
        <begin position="246"/>
        <end position="297"/>
    </location>
</feature>
<proteinExistence type="predicted"/>
<gene>
    <name evidence="2" type="ORF">BN860_00650g</name>
</gene>
<organism evidence="2 3">
    <name type="scientific">Zygosaccharomyces bailii (strain CLIB 213 / ATCC 58445 / CBS 680 / BCRC 21525 / NBRC 1098 / NCYC 1416 / NRRL Y-2227)</name>
    <dbReference type="NCBI Taxonomy" id="1333698"/>
    <lineage>
        <taxon>Eukaryota</taxon>
        <taxon>Fungi</taxon>
        <taxon>Dikarya</taxon>
        <taxon>Ascomycota</taxon>
        <taxon>Saccharomycotina</taxon>
        <taxon>Saccharomycetes</taxon>
        <taxon>Saccharomycetales</taxon>
        <taxon>Saccharomycetaceae</taxon>
        <taxon>Zygosaccharomyces</taxon>
    </lineage>
</organism>
<feature type="compositionally biased region" description="Polar residues" evidence="1">
    <location>
        <begin position="217"/>
        <end position="231"/>
    </location>
</feature>
<reference evidence="3" key="1">
    <citation type="journal article" date="2013" name="Genome Announc.">
        <title>Genome sequence of the food spoilage yeast Zygosaccharomyces bailii CLIB 213(T).</title>
        <authorList>
            <person name="Galeote V."/>
            <person name="Bigey F."/>
            <person name="Devillers H."/>
            <person name="Neuveglise C."/>
            <person name="Dequin S."/>
        </authorList>
    </citation>
    <scope>NUCLEOTIDE SEQUENCE [LARGE SCALE GENOMIC DNA]</scope>
    <source>
        <strain evidence="3">CLIB 213 / ATCC 58445 / CBS 680 / CCRC 21525 / NBRC 1098 / NCYC 1416 / NRRL Y-2227</strain>
    </source>
</reference>
<dbReference type="EMBL" id="HG316459">
    <property type="protein sequence ID" value="CDF90105.1"/>
    <property type="molecule type" value="Genomic_DNA"/>
</dbReference>
<feature type="region of interest" description="Disordered" evidence="1">
    <location>
        <begin position="99"/>
        <end position="231"/>
    </location>
</feature>